<reference evidence="2 3" key="1">
    <citation type="submission" date="2018-05" db="EMBL/GenBank/DDBJ databases">
        <title>Complete Genome Sequence of the Nonylphenol-Degrading Bacterium Sphingobium amiense DSM 16289T.</title>
        <authorList>
            <person name="Ootsuka M."/>
            <person name="Nishizawa T."/>
            <person name="Ohta H."/>
        </authorList>
    </citation>
    <scope>NUCLEOTIDE SEQUENCE [LARGE SCALE GENOMIC DNA]</scope>
    <source>
        <strain evidence="2 3">DSM 16289</strain>
    </source>
</reference>
<feature type="transmembrane region" description="Helical" evidence="1">
    <location>
        <begin position="211"/>
        <end position="234"/>
    </location>
</feature>
<dbReference type="AlphaFoldDB" id="A0A494W9H5"/>
<feature type="transmembrane region" description="Helical" evidence="1">
    <location>
        <begin position="430"/>
        <end position="450"/>
    </location>
</feature>
<dbReference type="Proteomes" id="UP000279959">
    <property type="component" value="Chromosome"/>
</dbReference>
<feature type="transmembrane region" description="Helical" evidence="1">
    <location>
        <begin position="364"/>
        <end position="385"/>
    </location>
</feature>
<sequence>MAEKTLFALIFVATLFFAIVTPPFQAPDENQHYMKALALSEGTVLARRNGQMIGADLPHAGHAIQAADFPTDVPATLRRFERAALARSAAADAARPGRRFGDFPNVASYPPTLYAPGSAGILLGQWAGLPWIHAFYVGRAVNALVGLSLLAAALRLLPFGRNAMLGAALLPTFAYQTGSLSPDAIINGLGFLGLALALRIGAAGASPARSAALLFTAPLLALCKGVYLPLLAAGLRWPSGARDRRLLIFLAATAGGAVAFAGWMHMSGGSQALYHIQSRRTGETMMTAPLRDQLAIILADPAAYVRVLAASIQERAPVYALQIVGRFGWNAILMPLLAYPLACLMLAASVASGADERFGIGHRLWWLAIAAGVALLIETAMYLTGTPLGADYIQGTQGRYFLPVLPLILLALSPESAWRGAVRLRMWTAVALLLIAALTVFDSFWVHGFITSDGMPPHGSIARTLVLPSPRW</sequence>
<keyword evidence="3" id="KW-1185">Reference proteome</keyword>
<dbReference type="InterPro" id="IPR018674">
    <property type="entry name" value="DUF2142_membrane"/>
</dbReference>
<feature type="transmembrane region" description="Helical" evidence="1">
    <location>
        <begin position="184"/>
        <end position="205"/>
    </location>
</feature>
<evidence type="ECO:0000256" key="1">
    <source>
        <dbReference type="SAM" id="Phobius"/>
    </source>
</evidence>
<dbReference type="KEGG" id="sami:SAMIE_1007910"/>
<feature type="transmembrane region" description="Helical" evidence="1">
    <location>
        <begin position="400"/>
        <end position="418"/>
    </location>
</feature>
<name>A0A494W9H5_9SPHN</name>
<feature type="transmembrane region" description="Helical" evidence="1">
    <location>
        <begin position="327"/>
        <end position="352"/>
    </location>
</feature>
<organism evidence="2 3">
    <name type="scientific">Sphingobium amiense</name>
    <dbReference type="NCBI Taxonomy" id="135719"/>
    <lineage>
        <taxon>Bacteria</taxon>
        <taxon>Pseudomonadati</taxon>
        <taxon>Pseudomonadota</taxon>
        <taxon>Alphaproteobacteria</taxon>
        <taxon>Sphingomonadales</taxon>
        <taxon>Sphingomonadaceae</taxon>
        <taxon>Sphingobium</taxon>
    </lineage>
</organism>
<protein>
    <submittedName>
        <fullName evidence="2">DUF2142 domain-containing protein</fullName>
    </submittedName>
</protein>
<keyword evidence="1" id="KW-0472">Membrane</keyword>
<gene>
    <name evidence="2" type="ORF">SAMIE_1007910</name>
</gene>
<feature type="transmembrane region" description="Helical" evidence="1">
    <location>
        <begin position="246"/>
        <end position="264"/>
    </location>
</feature>
<accession>A0A494W9H5</accession>
<evidence type="ECO:0000313" key="3">
    <source>
        <dbReference type="Proteomes" id="UP000279959"/>
    </source>
</evidence>
<dbReference type="Pfam" id="PF09913">
    <property type="entry name" value="DUF2142"/>
    <property type="match status" value="1"/>
</dbReference>
<dbReference type="EMBL" id="AP018664">
    <property type="protein sequence ID" value="BBD97290.1"/>
    <property type="molecule type" value="Genomic_DNA"/>
</dbReference>
<evidence type="ECO:0000313" key="2">
    <source>
        <dbReference type="EMBL" id="BBD97290.1"/>
    </source>
</evidence>
<keyword evidence="1" id="KW-0812">Transmembrane</keyword>
<feature type="transmembrane region" description="Helical" evidence="1">
    <location>
        <begin position="136"/>
        <end position="157"/>
    </location>
</feature>
<proteinExistence type="predicted"/>
<keyword evidence="1" id="KW-1133">Transmembrane helix</keyword>